<dbReference type="AlphaFoldDB" id="A0A0J0XCN7"/>
<feature type="compositionally biased region" description="Basic residues" evidence="6">
    <location>
        <begin position="83"/>
        <end position="96"/>
    </location>
</feature>
<evidence type="ECO:0000256" key="3">
    <source>
        <dbReference type="ARBA" id="ARBA00023125"/>
    </source>
</evidence>
<comment type="subcellular location">
    <subcellularLocation>
        <location evidence="1">Nucleus</location>
    </subcellularLocation>
</comment>
<keyword evidence="9" id="KW-1185">Reference proteome</keyword>
<dbReference type="PANTHER" id="PTHR15741">
    <property type="entry name" value="BASIC HELIX-LOOP-HELIX ZIP TRANSCRIPTION FACTOR"/>
    <property type="match status" value="1"/>
</dbReference>
<reference evidence="8 9" key="1">
    <citation type="submission" date="2015-03" db="EMBL/GenBank/DDBJ databases">
        <title>Genomics and transcriptomics of the oil-accumulating basidiomycete yeast T. oleaginosus allow insights into substrate utilization and the diverse evolutionary trajectories of mating systems in fungi.</title>
        <authorList>
            <consortium name="DOE Joint Genome Institute"/>
            <person name="Kourist R."/>
            <person name="Kracht O."/>
            <person name="Bracharz F."/>
            <person name="Lipzen A."/>
            <person name="Nolan M."/>
            <person name="Ohm R."/>
            <person name="Grigoriev I."/>
            <person name="Sun S."/>
            <person name="Heitman J."/>
            <person name="Bruck T."/>
            <person name="Nowrousian M."/>
        </authorList>
    </citation>
    <scope>NUCLEOTIDE SEQUENCE [LARGE SCALE GENOMIC DNA]</scope>
    <source>
        <strain evidence="8 9">IBC0246</strain>
    </source>
</reference>
<dbReference type="Proteomes" id="UP000053611">
    <property type="component" value="Unassembled WGS sequence"/>
</dbReference>
<sequence length="257" mass="27772">MMSMGSFMSTMQDSYPLTNPSPSPAGSISSSLGGSVSSPMGSPLSSFGSHLSDMSSMGYSPPMHAPSPLPGMPYANPRELASRRPRTSHRRIHPRSVKSEEEDDDDDDDMLDDDDRVGLGISVQGAQGARGPIRDAKAEAGRLSRIQSEQKRRNVLKDGFERLRAILPPTNQKGSKQVVLDRAVQHIDAIKTSNSLLYEERGRLMAENRRLTEELVELRRANNLLVSSHIPPPASGERGPNGSSSSGRGSAHFGARA</sequence>
<keyword evidence="2" id="KW-0805">Transcription regulation</keyword>
<dbReference type="STRING" id="879819.A0A0J0XCN7"/>
<name>A0A0J0XCN7_9TREE</name>
<dbReference type="RefSeq" id="XP_018275334.1">
    <property type="nucleotide sequence ID" value="XM_018419467.1"/>
</dbReference>
<dbReference type="InterPro" id="IPR036638">
    <property type="entry name" value="HLH_DNA-bd_sf"/>
</dbReference>
<evidence type="ECO:0000313" key="9">
    <source>
        <dbReference type="Proteomes" id="UP000053611"/>
    </source>
</evidence>
<feature type="domain" description="BHLH" evidence="7">
    <location>
        <begin position="140"/>
        <end position="190"/>
    </location>
</feature>
<dbReference type="InterPro" id="IPR052207">
    <property type="entry name" value="Max-like/E-box_TFs"/>
</dbReference>
<evidence type="ECO:0000259" key="7">
    <source>
        <dbReference type="PROSITE" id="PS50888"/>
    </source>
</evidence>
<dbReference type="PANTHER" id="PTHR15741:SF27">
    <property type="entry name" value="TRANSCRIPTION FACTOR AP-4"/>
    <property type="match status" value="1"/>
</dbReference>
<dbReference type="GO" id="GO:0005634">
    <property type="term" value="C:nucleus"/>
    <property type="evidence" value="ECO:0007669"/>
    <property type="project" value="UniProtKB-SubCell"/>
</dbReference>
<feature type="region of interest" description="Disordered" evidence="6">
    <location>
        <begin position="1"/>
        <end position="116"/>
    </location>
</feature>
<evidence type="ECO:0000256" key="2">
    <source>
        <dbReference type="ARBA" id="ARBA00023015"/>
    </source>
</evidence>
<evidence type="ECO:0000256" key="4">
    <source>
        <dbReference type="ARBA" id="ARBA00023163"/>
    </source>
</evidence>
<feature type="compositionally biased region" description="Acidic residues" evidence="6">
    <location>
        <begin position="100"/>
        <end position="115"/>
    </location>
</feature>
<dbReference type="SMART" id="SM00353">
    <property type="entry name" value="HLH"/>
    <property type="match status" value="1"/>
</dbReference>
<gene>
    <name evidence="8" type="ORF">CC85DRAFT_13178</name>
</gene>
<dbReference type="SUPFAM" id="SSF47459">
    <property type="entry name" value="HLH, helix-loop-helix DNA-binding domain"/>
    <property type="match status" value="1"/>
</dbReference>
<dbReference type="Gene3D" id="4.10.280.10">
    <property type="entry name" value="Helix-loop-helix DNA-binding domain"/>
    <property type="match status" value="1"/>
</dbReference>
<feature type="region of interest" description="Disordered" evidence="6">
    <location>
        <begin position="224"/>
        <end position="257"/>
    </location>
</feature>
<keyword evidence="4" id="KW-0804">Transcription</keyword>
<accession>A0A0J0XCN7</accession>
<feature type="compositionally biased region" description="Polar residues" evidence="6">
    <location>
        <begin position="1"/>
        <end position="18"/>
    </location>
</feature>
<evidence type="ECO:0000256" key="1">
    <source>
        <dbReference type="ARBA" id="ARBA00004123"/>
    </source>
</evidence>
<proteinExistence type="predicted"/>
<protein>
    <recommendedName>
        <fullName evidence="7">BHLH domain-containing protein</fullName>
    </recommendedName>
</protein>
<dbReference type="InterPro" id="IPR011598">
    <property type="entry name" value="bHLH_dom"/>
</dbReference>
<dbReference type="GO" id="GO:0046983">
    <property type="term" value="F:protein dimerization activity"/>
    <property type="evidence" value="ECO:0007669"/>
    <property type="project" value="InterPro"/>
</dbReference>
<dbReference type="GO" id="GO:0000981">
    <property type="term" value="F:DNA-binding transcription factor activity, RNA polymerase II-specific"/>
    <property type="evidence" value="ECO:0007669"/>
    <property type="project" value="TreeGrafter"/>
</dbReference>
<dbReference type="Pfam" id="PF00010">
    <property type="entry name" value="HLH"/>
    <property type="match status" value="1"/>
</dbReference>
<feature type="compositionally biased region" description="Low complexity" evidence="6">
    <location>
        <begin position="24"/>
        <end position="49"/>
    </location>
</feature>
<evidence type="ECO:0000256" key="5">
    <source>
        <dbReference type="ARBA" id="ARBA00023242"/>
    </source>
</evidence>
<keyword evidence="3" id="KW-0238">DNA-binding</keyword>
<dbReference type="OrthoDB" id="5778525at2759"/>
<feature type="compositionally biased region" description="Low complexity" evidence="6">
    <location>
        <begin position="235"/>
        <end position="257"/>
    </location>
</feature>
<organism evidence="8 9">
    <name type="scientific">Cutaneotrichosporon oleaginosum</name>
    <dbReference type="NCBI Taxonomy" id="879819"/>
    <lineage>
        <taxon>Eukaryota</taxon>
        <taxon>Fungi</taxon>
        <taxon>Dikarya</taxon>
        <taxon>Basidiomycota</taxon>
        <taxon>Agaricomycotina</taxon>
        <taxon>Tremellomycetes</taxon>
        <taxon>Trichosporonales</taxon>
        <taxon>Trichosporonaceae</taxon>
        <taxon>Cutaneotrichosporon</taxon>
    </lineage>
</organism>
<dbReference type="PROSITE" id="PS50888">
    <property type="entry name" value="BHLH"/>
    <property type="match status" value="1"/>
</dbReference>
<dbReference type="EMBL" id="KQ087280">
    <property type="protein sequence ID" value="KLT38843.1"/>
    <property type="molecule type" value="Genomic_DNA"/>
</dbReference>
<keyword evidence="5" id="KW-0539">Nucleus</keyword>
<evidence type="ECO:0000256" key="6">
    <source>
        <dbReference type="SAM" id="MobiDB-lite"/>
    </source>
</evidence>
<dbReference type="GeneID" id="28980070"/>
<dbReference type="GO" id="GO:0000978">
    <property type="term" value="F:RNA polymerase II cis-regulatory region sequence-specific DNA binding"/>
    <property type="evidence" value="ECO:0007669"/>
    <property type="project" value="TreeGrafter"/>
</dbReference>
<evidence type="ECO:0000313" key="8">
    <source>
        <dbReference type="EMBL" id="KLT38843.1"/>
    </source>
</evidence>